<feature type="non-terminal residue" evidence="2">
    <location>
        <position position="1"/>
    </location>
</feature>
<gene>
    <name evidence="2" type="ORF">B1B_03534</name>
</gene>
<reference evidence="2" key="1">
    <citation type="submission" date="2013-08" db="EMBL/GenBank/DDBJ databases">
        <authorList>
            <person name="Mendez C."/>
            <person name="Richter M."/>
            <person name="Ferrer M."/>
            <person name="Sanchez J."/>
        </authorList>
    </citation>
    <scope>NUCLEOTIDE SEQUENCE</scope>
</reference>
<protein>
    <submittedName>
        <fullName evidence="2">Transposase IS4 family protein</fullName>
    </submittedName>
</protein>
<reference evidence="2" key="2">
    <citation type="journal article" date="2014" name="ISME J.">
        <title>Microbial stratification in low pH oxic and suboxic macroscopic growths along an acid mine drainage.</title>
        <authorList>
            <person name="Mendez-Garcia C."/>
            <person name="Mesa V."/>
            <person name="Sprenger R.R."/>
            <person name="Richter M."/>
            <person name="Diez M.S."/>
            <person name="Solano J."/>
            <person name="Bargiela R."/>
            <person name="Golyshina O.V."/>
            <person name="Manteca A."/>
            <person name="Ramos J.L."/>
            <person name="Gallego J.R."/>
            <person name="Llorente I."/>
            <person name="Martins Dos Santos V.A."/>
            <person name="Jensen O.N."/>
            <person name="Pelaez A.I."/>
            <person name="Sanchez J."/>
            <person name="Ferrer M."/>
        </authorList>
    </citation>
    <scope>NUCLEOTIDE SEQUENCE</scope>
</reference>
<evidence type="ECO:0000313" key="2">
    <source>
        <dbReference type="EMBL" id="EQD72850.1"/>
    </source>
</evidence>
<proteinExistence type="predicted"/>
<sequence length="207" mass="22541">AHLEMLRQDAAGSELRAVAATPPPSTAGQLLRRLTRRQCHAAMAALAEAGNRFDAELGLAAGDPVDLDLDATTTEVYGDQKQGAEFNYEGRRSYLTQLCSWSERTRVLAAELLRGKAAPKRSAVALVRRALAVLPAGHGPVSLRADSDYYFLDLLHFCRRRSVRFAVSVPRSSAMWRSLEGISPEAWQPALEMADAEVAETSYTPTG</sequence>
<evidence type="ECO:0000259" key="1">
    <source>
        <dbReference type="Pfam" id="PF13701"/>
    </source>
</evidence>
<dbReference type="Pfam" id="PF13701">
    <property type="entry name" value="DDE_Tnp_1_4"/>
    <property type="match status" value="1"/>
</dbReference>
<dbReference type="AlphaFoldDB" id="T1CTM6"/>
<name>T1CTM6_9ZZZZ</name>
<organism evidence="2">
    <name type="scientific">mine drainage metagenome</name>
    <dbReference type="NCBI Taxonomy" id="410659"/>
    <lineage>
        <taxon>unclassified sequences</taxon>
        <taxon>metagenomes</taxon>
        <taxon>ecological metagenomes</taxon>
    </lineage>
</organism>
<dbReference type="InterPro" id="IPR025668">
    <property type="entry name" value="Tnp_DDE_dom"/>
</dbReference>
<feature type="domain" description="Transposase DDE" evidence="1">
    <location>
        <begin position="60"/>
        <end position="203"/>
    </location>
</feature>
<dbReference type="EMBL" id="AUZY01002173">
    <property type="protein sequence ID" value="EQD72850.1"/>
    <property type="molecule type" value="Genomic_DNA"/>
</dbReference>
<comment type="caution">
    <text evidence="2">The sequence shown here is derived from an EMBL/GenBank/DDBJ whole genome shotgun (WGS) entry which is preliminary data.</text>
</comment>
<accession>T1CTM6</accession>